<sequence length="246" mass="26645">MILGIATFDDIIELFVVFAVVTIIPTLGSVNISADLFDVVRLGIFGGIVALLLVILKKFRATTSAHEPHRTSILALIFGVFFVFISFGLHSSLDIAVIGAIAAGVLVRAVLPAARTPIIGQHVQAITYSFFAPIFFFDVGFETNSKYLLSHIFLVLLFIIAAKIAKVAASYFVGSKVLGTKKSIFMGVALGVRFSTSIVILKLLHDANLVPIELYSLLIGTSVIFKFFVPLLLSFLAKRWKPAIAS</sequence>
<evidence type="ECO:0000256" key="5">
    <source>
        <dbReference type="ARBA" id="ARBA00022989"/>
    </source>
</evidence>
<keyword evidence="4 10" id="KW-0812">Transmembrane</keyword>
<evidence type="ECO:0000256" key="10">
    <source>
        <dbReference type="SAM" id="Phobius"/>
    </source>
</evidence>
<reference evidence="13" key="1">
    <citation type="submission" date="2017-09" db="EMBL/GenBank/DDBJ databases">
        <title>Depth-based differentiation of microbial function through sediment-hosted aquifers and enrichment of novel symbionts in the deep terrestrial subsurface.</title>
        <authorList>
            <person name="Probst A.J."/>
            <person name="Ladd B."/>
            <person name="Jarett J.K."/>
            <person name="Geller-Mcgrath D.E."/>
            <person name="Sieber C.M.K."/>
            <person name="Emerson J.B."/>
            <person name="Anantharaman K."/>
            <person name="Thomas B.C."/>
            <person name="Malmstrom R."/>
            <person name="Stieglmeier M."/>
            <person name="Klingl A."/>
            <person name="Woyke T."/>
            <person name="Ryan C.M."/>
            <person name="Banfield J.F."/>
        </authorList>
    </citation>
    <scope>NUCLEOTIDE SEQUENCE [LARGE SCALE GENOMIC DNA]</scope>
</reference>
<keyword evidence="9" id="KW-0739">Sodium transport</keyword>
<dbReference type="GO" id="GO:0015297">
    <property type="term" value="F:antiporter activity"/>
    <property type="evidence" value="ECO:0007669"/>
    <property type="project" value="UniProtKB-KW"/>
</dbReference>
<evidence type="ECO:0000256" key="8">
    <source>
        <dbReference type="ARBA" id="ARBA00023136"/>
    </source>
</evidence>
<comment type="caution">
    <text evidence="12">The sequence shown here is derived from an EMBL/GenBank/DDBJ whole genome shotgun (WGS) entry which is preliminary data.</text>
</comment>
<feature type="transmembrane region" description="Helical" evidence="10">
    <location>
        <begin position="95"/>
        <end position="111"/>
    </location>
</feature>
<feature type="transmembrane region" description="Helical" evidence="10">
    <location>
        <begin position="184"/>
        <end position="205"/>
    </location>
</feature>
<dbReference type="SUPFAM" id="SSF50486">
    <property type="entry name" value="FMT C-terminal domain-like"/>
    <property type="match status" value="1"/>
</dbReference>
<dbReference type="EMBL" id="PFAZ01000007">
    <property type="protein sequence ID" value="PIR89142.1"/>
    <property type="molecule type" value="Genomic_DNA"/>
</dbReference>
<evidence type="ECO:0000256" key="4">
    <source>
        <dbReference type="ARBA" id="ARBA00022692"/>
    </source>
</evidence>
<dbReference type="PANTHER" id="PTHR43562">
    <property type="entry name" value="NAPA-TYPE SODIUM/HYDROGEN ANTIPORTER"/>
    <property type="match status" value="1"/>
</dbReference>
<feature type="domain" description="Cation/H+ exchanger transmembrane" evidence="11">
    <location>
        <begin position="1"/>
        <end position="237"/>
    </location>
</feature>
<protein>
    <recommendedName>
        <fullName evidence="11">Cation/H+ exchanger transmembrane domain-containing protein</fullName>
    </recommendedName>
</protein>
<dbReference type="Proteomes" id="UP000231157">
    <property type="component" value="Unassembled WGS sequence"/>
</dbReference>
<comment type="subcellular location">
    <subcellularLocation>
        <location evidence="1">Membrane</location>
        <topology evidence="1">Multi-pass membrane protein</topology>
    </subcellularLocation>
</comment>
<evidence type="ECO:0000256" key="1">
    <source>
        <dbReference type="ARBA" id="ARBA00004141"/>
    </source>
</evidence>
<feature type="transmembrane region" description="Helical" evidence="10">
    <location>
        <begin position="71"/>
        <end position="89"/>
    </location>
</feature>
<feature type="transmembrane region" description="Helical" evidence="10">
    <location>
        <begin position="217"/>
        <end position="237"/>
    </location>
</feature>
<dbReference type="InterPro" id="IPR006153">
    <property type="entry name" value="Cation/H_exchanger_TM"/>
</dbReference>
<dbReference type="InterPro" id="IPR011034">
    <property type="entry name" value="Formyl_transferase-like_C_sf"/>
</dbReference>
<feature type="transmembrane region" description="Helical" evidence="10">
    <location>
        <begin position="147"/>
        <end position="172"/>
    </location>
</feature>
<keyword evidence="8 10" id="KW-0472">Membrane</keyword>
<evidence type="ECO:0000313" key="12">
    <source>
        <dbReference type="EMBL" id="PIR89142.1"/>
    </source>
</evidence>
<accession>A0A2H0URU1</accession>
<evidence type="ECO:0000256" key="9">
    <source>
        <dbReference type="ARBA" id="ARBA00023201"/>
    </source>
</evidence>
<evidence type="ECO:0000313" key="13">
    <source>
        <dbReference type="Proteomes" id="UP000231157"/>
    </source>
</evidence>
<dbReference type="GO" id="GO:1902600">
    <property type="term" value="P:proton transmembrane transport"/>
    <property type="evidence" value="ECO:0007669"/>
    <property type="project" value="InterPro"/>
</dbReference>
<name>A0A2H0URU1_9BACT</name>
<dbReference type="GO" id="GO:0016020">
    <property type="term" value="C:membrane"/>
    <property type="evidence" value="ECO:0007669"/>
    <property type="project" value="UniProtKB-SubCell"/>
</dbReference>
<dbReference type="InterPro" id="IPR038770">
    <property type="entry name" value="Na+/solute_symporter_sf"/>
</dbReference>
<keyword evidence="2" id="KW-0813">Transport</keyword>
<evidence type="ECO:0000259" key="11">
    <source>
        <dbReference type="Pfam" id="PF00999"/>
    </source>
</evidence>
<evidence type="ECO:0000256" key="6">
    <source>
        <dbReference type="ARBA" id="ARBA00023053"/>
    </source>
</evidence>
<keyword evidence="7" id="KW-0406">Ion transport</keyword>
<dbReference type="Gene3D" id="1.20.1530.20">
    <property type="match status" value="1"/>
</dbReference>
<dbReference type="PANTHER" id="PTHR43562:SF3">
    <property type="entry name" value="SODIUM ION_PROTON EXCHANGER (EUROFUNG)"/>
    <property type="match status" value="1"/>
</dbReference>
<dbReference type="AlphaFoldDB" id="A0A2H0URU1"/>
<proteinExistence type="predicted"/>
<organism evidence="12 13">
    <name type="scientific">Candidatus Harrisonbacteria bacterium CG10_big_fil_rev_8_21_14_0_10_40_38</name>
    <dbReference type="NCBI Taxonomy" id="1974583"/>
    <lineage>
        <taxon>Bacteria</taxon>
        <taxon>Candidatus Harrisoniibacteriota</taxon>
    </lineage>
</organism>
<keyword evidence="5 10" id="KW-1133">Transmembrane helix</keyword>
<dbReference type="GO" id="GO:0003824">
    <property type="term" value="F:catalytic activity"/>
    <property type="evidence" value="ECO:0007669"/>
    <property type="project" value="InterPro"/>
</dbReference>
<evidence type="ECO:0000256" key="7">
    <source>
        <dbReference type="ARBA" id="ARBA00023065"/>
    </source>
</evidence>
<evidence type="ECO:0000256" key="3">
    <source>
        <dbReference type="ARBA" id="ARBA00022449"/>
    </source>
</evidence>
<feature type="transmembrane region" description="Helical" evidence="10">
    <location>
        <begin position="123"/>
        <end position="141"/>
    </location>
</feature>
<dbReference type="Pfam" id="PF00999">
    <property type="entry name" value="Na_H_Exchanger"/>
    <property type="match status" value="1"/>
</dbReference>
<evidence type="ECO:0000256" key="2">
    <source>
        <dbReference type="ARBA" id="ARBA00022448"/>
    </source>
</evidence>
<dbReference type="GO" id="GO:0006814">
    <property type="term" value="P:sodium ion transport"/>
    <property type="evidence" value="ECO:0007669"/>
    <property type="project" value="UniProtKB-KW"/>
</dbReference>
<feature type="transmembrane region" description="Helical" evidence="10">
    <location>
        <begin position="39"/>
        <end position="59"/>
    </location>
</feature>
<gene>
    <name evidence="12" type="ORF">COU07_02840</name>
</gene>
<feature type="transmembrane region" description="Helical" evidence="10">
    <location>
        <begin position="12"/>
        <end position="33"/>
    </location>
</feature>
<keyword evidence="3" id="KW-0050">Antiport</keyword>
<keyword evidence="6" id="KW-0915">Sodium</keyword>